<reference evidence="2 3" key="1">
    <citation type="submission" date="2018-03" db="EMBL/GenBank/DDBJ databases">
        <title>Bioinformatic expansion and discovery of thiopeptide antibiotics.</title>
        <authorList>
            <person name="Schwalen C.J."/>
            <person name="Hudson G.A."/>
            <person name="Mitchell D.A."/>
        </authorList>
    </citation>
    <scope>NUCLEOTIDE SEQUENCE [LARGE SCALE GENOMIC DNA]</scope>
    <source>
        <strain evidence="2 3">ATCC 21389</strain>
    </source>
</reference>
<organism evidence="2 3">
    <name type="scientific">Streptomyces tateyamensis</name>
    <dbReference type="NCBI Taxonomy" id="565073"/>
    <lineage>
        <taxon>Bacteria</taxon>
        <taxon>Bacillati</taxon>
        <taxon>Actinomycetota</taxon>
        <taxon>Actinomycetes</taxon>
        <taxon>Kitasatosporales</taxon>
        <taxon>Streptomycetaceae</taxon>
        <taxon>Streptomyces</taxon>
    </lineage>
</organism>
<evidence type="ECO:0000256" key="1">
    <source>
        <dbReference type="SAM" id="MobiDB-lite"/>
    </source>
</evidence>
<evidence type="ECO:0008006" key="4">
    <source>
        <dbReference type="Google" id="ProtNLM"/>
    </source>
</evidence>
<protein>
    <recommendedName>
        <fullName evidence="4">Peptidase</fullName>
    </recommendedName>
</protein>
<keyword evidence="3" id="KW-1185">Reference proteome</keyword>
<dbReference type="Proteomes" id="UP000248039">
    <property type="component" value="Unassembled WGS sequence"/>
</dbReference>
<dbReference type="EMBL" id="PYBW01000011">
    <property type="protein sequence ID" value="PYC87804.1"/>
    <property type="molecule type" value="Genomic_DNA"/>
</dbReference>
<evidence type="ECO:0000313" key="2">
    <source>
        <dbReference type="EMBL" id="PYC87804.1"/>
    </source>
</evidence>
<sequence length="402" mass="41466">MVRLADPGAGPAPEPAPAAPAARRGGLSRRAVLLLVAGGAAQLSLPRLAPPAPRSAAPAAQDRAAALLAAHAQALRTGVLAELDLAELGYRVTGLTAGEVRAELDYRLRGFDDYPAVLQRSLAWDGTGALGAESAQPGGAAAPWDLGPVRPVRGARCLVLGPGEPGDLSTVAGAADQAVAAVSAVWGTGWPQRLVLQLPSTEEQFARLLGVDPGGYQGIAAVTSAAAGAPVRTAADRVMLNPEAFRQLSAVGRQVVVTHECTHVATRADTHPWTPLWLSEGVADWTGYLDTGRTARQIAPELTRDVAAGRIPGALPADADFAAGSQGIAQAYEQAWLACDLIAQQHGRPALVALYRGIGAAGPGAGRDAQLDAQLRAGLGYGLAEFTQRWQAWTERQLAPQA</sequence>
<dbReference type="InterPro" id="IPR006311">
    <property type="entry name" value="TAT_signal"/>
</dbReference>
<evidence type="ECO:0000313" key="3">
    <source>
        <dbReference type="Proteomes" id="UP000248039"/>
    </source>
</evidence>
<name>A0A2V4NNH8_9ACTN</name>
<feature type="region of interest" description="Disordered" evidence="1">
    <location>
        <begin position="1"/>
        <end position="22"/>
    </location>
</feature>
<proteinExistence type="predicted"/>
<comment type="caution">
    <text evidence="2">The sequence shown here is derived from an EMBL/GenBank/DDBJ whole genome shotgun (WGS) entry which is preliminary data.</text>
</comment>
<dbReference type="AlphaFoldDB" id="A0A2V4NNH8"/>
<accession>A0A2V4NNH8</accession>
<dbReference type="PROSITE" id="PS51318">
    <property type="entry name" value="TAT"/>
    <property type="match status" value="1"/>
</dbReference>
<gene>
    <name evidence="2" type="ORF">C7C46_03420</name>
</gene>